<protein>
    <submittedName>
        <fullName evidence="4">TPR-like protein</fullName>
    </submittedName>
</protein>
<dbReference type="GO" id="GO:0043531">
    <property type="term" value="F:ADP binding"/>
    <property type="evidence" value="ECO:0007669"/>
    <property type="project" value="InterPro"/>
</dbReference>
<dbReference type="Proteomes" id="UP000250266">
    <property type="component" value="Unassembled WGS sequence"/>
</dbReference>
<dbReference type="Gene3D" id="3.40.50.300">
    <property type="entry name" value="P-loop containing nucleotide triphosphate hydrolases"/>
    <property type="match status" value="1"/>
</dbReference>
<feature type="domain" description="NB-ARC" evidence="2">
    <location>
        <begin position="32"/>
        <end position="195"/>
    </location>
</feature>
<reference evidence="4 5" key="1">
    <citation type="journal article" date="2016" name="Nat. Commun.">
        <title>Ectomycorrhizal ecology is imprinted in the genome of the dominant symbiotic fungus Cenococcum geophilum.</title>
        <authorList>
            <consortium name="DOE Joint Genome Institute"/>
            <person name="Peter M."/>
            <person name="Kohler A."/>
            <person name="Ohm R.A."/>
            <person name="Kuo A."/>
            <person name="Krutzmann J."/>
            <person name="Morin E."/>
            <person name="Arend M."/>
            <person name="Barry K.W."/>
            <person name="Binder M."/>
            <person name="Choi C."/>
            <person name="Clum A."/>
            <person name="Copeland A."/>
            <person name="Grisel N."/>
            <person name="Haridas S."/>
            <person name="Kipfer T."/>
            <person name="LaButti K."/>
            <person name="Lindquist E."/>
            <person name="Lipzen A."/>
            <person name="Maire R."/>
            <person name="Meier B."/>
            <person name="Mihaltcheva S."/>
            <person name="Molinier V."/>
            <person name="Murat C."/>
            <person name="Poggeler S."/>
            <person name="Quandt C.A."/>
            <person name="Sperisen C."/>
            <person name="Tritt A."/>
            <person name="Tisserant E."/>
            <person name="Crous P.W."/>
            <person name="Henrissat B."/>
            <person name="Nehls U."/>
            <person name="Egli S."/>
            <person name="Spatafora J.W."/>
            <person name="Grigoriev I.V."/>
            <person name="Martin F.M."/>
        </authorList>
    </citation>
    <scope>NUCLEOTIDE SEQUENCE [LARGE SCALE GENOMIC DNA]</scope>
    <source>
        <strain evidence="4 5">CBS 459.81</strain>
    </source>
</reference>
<dbReference type="InterPro" id="IPR002182">
    <property type="entry name" value="NB-ARC"/>
</dbReference>
<dbReference type="InterPro" id="IPR027417">
    <property type="entry name" value="P-loop_NTPase"/>
</dbReference>
<dbReference type="Pfam" id="PF00931">
    <property type="entry name" value="NB-ARC"/>
    <property type="match status" value="1"/>
</dbReference>
<evidence type="ECO:0000259" key="3">
    <source>
        <dbReference type="Pfam" id="PF25000"/>
    </source>
</evidence>
<dbReference type="EMBL" id="KV745132">
    <property type="protein sequence ID" value="OCK77385.1"/>
    <property type="molecule type" value="Genomic_DNA"/>
</dbReference>
<evidence type="ECO:0000259" key="2">
    <source>
        <dbReference type="Pfam" id="PF00931"/>
    </source>
</evidence>
<dbReference type="Pfam" id="PF25000">
    <property type="entry name" value="DUF7779"/>
    <property type="match status" value="1"/>
</dbReference>
<keyword evidence="5" id="KW-1185">Reference proteome</keyword>
<dbReference type="InterPro" id="IPR011990">
    <property type="entry name" value="TPR-like_helical_dom_sf"/>
</dbReference>
<dbReference type="PANTHER" id="PTHR46082">
    <property type="entry name" value="ATP/GTP-BINDING PROTEIN-RELATED"/>
    <property type="match status" value="1"/>
</dbReference>
<dbReference type="OrthoDB" id="20872at2759"/>
<dbReference type="Pfam" id="PF13424">
    <property type="entry name" value="TPR_12"/>
    <property type="match status" value="3"/>
</dbReference>
<sequence>MLTSHLGPETPPSPCSTIPFRRDSDFVDRGALLEQISNKLTAPASRVALVGLGGVGKSQLAIEYCHRAREQSPQTWVFWLHSNNLARLEQGYRHIADTGKIPGRRNPKADIFQLVSSWLREESRGKWIIVLDNADDVALVLRISPYLPQSQNGSVLITTRSRRAALGLVEEGEILQVKPMEGKDAVTLLKKKLGTESISASQAELAAELAAALECMPLAIVQAAAYIKQRAPRYSLQQYLEEFRKSDKRKTSLLNHEAGHLRRDPEAKNSILITWQISFDHIREIRRSAADLLSLMSFFDRQGIPEALLRSESTRGIERGKDKWNAVEVDSDYNNGFEDDIDVLRSYLFISIEGNGMSFEMHRLVQLATRKWLEVHGELEKWKKQFIKSLYAVYPTGEPENWSECQALFPHAKSAEMQQPCDKGTVEQWAIMLRKAAWYAWAKGSYNEAERMSLKATKALLKVVGKENMETLGCMGMLGIAYRYGGRWTEAEELELGVQVMETRKRVLGAEHPSTLLSMVNLASTYRNQGRWKEAEDLEVQVIKTVKTMLSLEHPFTLTSMANLALTYINQGRWKEAEELGVQVIATRKRVLGEEHPDTLTSMGNLASTYRNQGRWKRAEELEVQVMETFKKVLGAEHPSTLLSMDNLASTFRNQGRWKEAEELGVQVMEMSSRVLGEEHPSTLTSMGNLASTYRNEGRWNEAEELDVQVMETRKRVLGEQHPDTLLSMENQASTYRNQGRWKEAEELGVQVIETRKRILGSEHPDTLASMGNLASTYRNKGRWKEAEELEVQVMEASSRVLGEEHPSTLLSMANLASTYRNQGRWKEAEELEVRGASNGDVQDGA</sequence>
<dbReference type="InterPro" id="IPR053137">
    <property type="entry name" value="NLR-like"/>
</dbReference>
<accession>A0A8E2E517</accession>
<dbReference type="InterPro" id="IPR056681">
    <property type="entry name" value="DUF7779"/>
</dbReference>
<gene>
    <name evidence="4" type="ORF">K432DRAFT_304354</name>
</gene>
<dbReference type="Gene3D" id="1.25.40.10">
    <property type="entry name" value="Tetratricopeptide repeat domain"/>
    <property type="match status" value="3"/>
</dbReference>
<organism evidence="4 5">
    <name type="scientific">Lepidopterella palustris CBS 459.81</name>
    <dbReference type="NCBI Taxonomy" id="1314670"/>
    <lineage>
        <taxon>Eukaryota</taxon>
        <taxon>Fungi</taxon>
        <taxon>Dikarya</taxon>
        <taxon>Ascomycota</taxon>
        <taxon>Pezizomycotina</taxon>
        <taxon>Dothideomycetes</taxon>
        <taxon>Pleosporomycetidae</taxon>
        <taxon>Mytilinidiales</taxon>
        <taxon>Argynnaceae</taxon>
        <taxon>Lepidopterella</taxon>
    </lineage>
</organism>
<dbReference type="PRINTS" id="PR00381">
    <property type="entry name" value="KINESINLIGHT"/>
</dbReference>
<dbReference type="SUPFAM" id="SSF52540">
    <property type="entry name" value="P-loop containing nucleoside triphosphate hydrolases"/>
    <property type="match status" value="1"/>
</dbReference>
<dbReference type="Pfam" id="PF13374">
    <property type="entry name" value="TPR_10"/>
    <property type="match status" value="3"/>
</dbReference>
<evidence type="ECO:0000313" key="4">
    <source>
        <dbReference type="EMBL" id="OCK77385.1"/>
    </source>
</evidence>
<feature type="domain" description="DUF7779" evidence="3">
    <location>
        <begin position="284"/>
        <end position="373"/>
    </location>
</feature>
<feature type="region of interest" description="Disordered" evidence="1">
    <location>
        <begin position="1"/>
        <end position="20"/>
    </location>
</feature>
<dbReference type="AlphaFoldDB" id="A0A8E2E517"/>
<proteinExistence type="predicted"/>
<name>A0A8E2E517_9PEZI</name>
<evidence type="ECO:0000313" key="5">
    <source>
        <dbReference type="Proteomes" id="UP000250266"/>
    </source>
</evidence>
<dbReference type="SUPFAM" id="SSF48452">
    <property type="entry name" value="TPR-like"/>
    <property type="match status" value="3"/>
</dbReference>
<evidence type="ECO:0000256" key="1">
    <source>
        <dbReference type="SAM" id="MobiDB-lite"/>
    </source>
</evidence>
<dbReference type="PANTHER" id="PTHR46082:SF11">
    <property type="entry name" value="AAA+ ATPASE DOMAIN-CONTAINING PROTEIN-RELATED"/>
    <property type="match status" value="1"/>
</dbReference>